<name>W9ZKP4_9EURO</name>
<dbReference type="InterPro" id="IPR009072">
    <property type="entry name" value="Histone-fold"/>
</dbReference>
<dbReference type="HOGENOM" id="CLU_997591_0_0_1"/>
<feature type="compositionally biased region" description="Acidic residues" evidence="7">
    <location>
        <begin position="72"/>
        <end position="83"/>
    </location>
</feature>
<reference evidence="8 9" key="1">
    <citation type="submission" date="2013-03" db="EMBL/GenBank/DDBJ databases">
        <title>The Genome Sequence of Capronia coronata CBS 617.96.</title>
        <authorList>
            <consortium name="The Broad Institute Genomics Platform"/>
            <person name="Cuomo C."/>
            <person name="de Hoog S."/>
            <person name="Gorbushina A."/>
            <person name="Walker B."/>
            <person name="Young S.K."/>
            <person name="Zeng Q."/>
            <person name="Gargeya S."/>
            <person name="Fitzgerald M."/>
            <person name="Haas B."/>
            <person name="Abouelleil A."/>
            <person name="Allen A.W."/>
            <person name="Alvarado L."/>
            <person name="Arachchi H.M."/>
            <person name="Berlin A.M."/>
            <person name="Chapman S.B."/>
            <person name="Gainer-Dewar J."/>
            <person name="Goldberg J."/>
            <person name="Griggs A."/>
            <person name="Gujja S."/>
            <person name="Hansen M."/>
            <person name="Howarth C."/>
            <person name="Imamovic A."/>
            <person name="Ireland A."/>
            <person name="Larimer J."/>
            <person name="McCowan C."/>
            <person name="Murphy C."/>
            <person name="Pearson M."/>
            <person name="Poon T.W."/>
            <person name="Priest M."/>
            <person name="Roberts A."/>
            <person name="Saif S."/>
            <person name="Shea T."/>
            <person name="Sisk P."/>
            <person name="Sykes S."/>
            <person name="Wortman J."/>
            <person name="Nusbaum C."/>
            <person name="Birren B."/>
        </authorList>
    </citation>
    <scope>NUCLEOTIDE SEQUENCE [LARGE SCALE GENOMIC DNA]</scope>
    <source>
        <strain evidence="8 9">CBS 617.96</strain>
    </source>
</reference>
<dbReference type="GO" id="GO:0031297">
    <property type="term" value="P:replication fork processing"/>
    <property type="evidence" value="ECO:0007669"/>
    <property type="project" value="TreeGrafter"/>
</dbReference>
<evidence type="ECO:0000313" key="8">
    <source>
        <dbReference type="EMBL" id="EXJ95079.1"/>
    </source>
</evidence>
<gene>
    <name evidence="8" type="ORF">A1O1_00197</name>
</gene>
<sequence>MAPTATKRARPSFSPPRPGKSKVTKSVKPSSINGPNKRSRISNGAGQTTSKQAPKKKQRRRGTGGTLKAILGDEDDSDSDNDNEADRRGHQQSEEQEESEEDEPGVSEDSDEGEQEDNEDEDDDEEEEEEEQPLSPEAPSSPEPEFILAEITHTASNATKSVAGSSAPAIPVPLLHRIMQSHFTEPEKTSIASDARALFGTYIEIFVKEGIRRCVEEKKEREGVGGGGVDSGWLELEDLESVATQLCLDF</sequence>
<feature type="region of interest" description="Disordered" evidence="7">
    <location>
        <begin position="1"/>
        <end position="142"/>
    </location>
</feature>
<dbReference type="CDD" id="cd22921">
    <property type="entry name" value="HFD_CENP-X"/>
    <property type="match status" value="1"/>
</dbReference>
<proteinExistence type="inferred from homology"/>
<feature type="compositionally biased region" description="Basic residues" evidence="7">
    <location>
        <begin position="53"/>
        <end position="62"/>
    </location>
</feature>
<dbReference type="GO" id="GO:0000712">
    <property type="term" value="P:resolution of meiotic recombination intermediates"/>
    <property type="evidence" value="ECO:0007669"/>
    <property type="project" value="TreeGrafter"/>
</dbReference>
<protein>
    <submittedName>
        <fullName evidence="8">Uncharacterized protein</fullName>
    </submittedName>
</protein>
<dbReference type="InterPro" id="IPR018552">
    <property type="entry name" value="CENP-X"/>
</dbReference>
<evidence type="ECO:0000256" key="6">
    <source>
        <dbReference type="ARBA" id="ARBA00023242"/>
    </source>
</evidence>
<dbReference type="RefSeq" id="XP_007719308.1">
    <property type="nucleotide sequence ID" value="XM_007721118.1"/>
</dbReference>
<dbReference type="Pfam" id="PF09415">
    <property type="entry name" value="CENP-X"/>
    <property type="match status" value="1"/>
</dbReference>
<dbReference type="GO" id="GO:0051382">
    <property type="term" value="P:kinetochore assembly"/>
    <property type="evidence" value="ECO:0007669"/>
    <property type="project" value="InterPro"/>
</dbReference>
<evidence type="ECO:0000256" key="2">
    <source>
        <dbReference type="ARBA" id="ARBA00009359"/>
    </source>
</evidence>
<evidence type="ECO:0000256" key="4">
    <source>
        <dbReference type="ARBA" id="ARBA00023125"/>
    </source>
</evidence>
<keyword evidence="3" id="KW-0227">DNA damage</keyword>
<feature type="compositionally biased region" description="Basic and acidic residues" evidence="7">
    <location>
        <begin position="84"/>
        <end position="93"/>
    </location>
</feature>
<keyword evidence="6" id="KW-0539">Nucleus</keyword>
<dbReference type="GeneID" id="19155107"/>
<comment type="subcellular location">
    <subcellularLocation>
        <location evidence="1">Nucleus</location>
    </subcellularLocation>
</comment>
<dbReference type="Gene3D" id="1.10.20.10">
    <property type="entry name" value="Histone, subunit A"/>
    <property type="match status" value="1"/>
</dbReference>
<accession>W9ZKP4</accession>
<organism evidence="8 9">
    <name type="scientific">Capronia coronata CBS 617.96</name>
    <dbReference type="NCBI Taxonomy" id="1182541"/>
    <lineage>
        <taxon>Eukaryota</taxon>
        <taxon>Fungi</taxon>
        <taxon>Dikarya</taxon>
        <taxon>Ascomycota</taxon>
        <taxon>Pezizomycotina</taxon>
        <taxon>Eurotiomycetes</taxon>
        <taxon>Chaetothyriomycetidae</taxon>
        <taxon>Chaetothyriales</taxon>
        <taxon>Herpotrichiellaceae</taxon>
        <taxon>Capronia</taxon>
    </lineage>
</organism>
<dbReference type="eggNOG" id="ENOG502S98G">
    <property type="taxonomic scope" value="Eukaryota"/>
</dbReference>
<dbReference type="GO" id="GO:0006281">
    <property type="term" value="P:DNA repair"/>
    <property type="evidence" value="ECO:0007669"/>
    <property type="project" value="UniProtKB-KW"/>
</dbReference>
<evidence type="ECO:0000256" key="1">
    <source>
        <dbReference type="ARBA" id="ARBA00004123"/>
    </source>
</evidence>
<keyword evidence="5" id="KW-0234">DNA repair</keyword>
<evidence type="ECO:0000313" key="9">
    <source>
        <dbReference type="Proteomes" id="UP000019484"/>
    </source>
</evidence>
<evidence type="ECO:0000256" key="3">
    <source>
        <dbReference type="ARBA" id="ARBA00022763"/>
    </source>
</evidence>
<comment type="similarity">
    <text evidence="2">Belongs to the CENP-X/MHF2 family.</text>
</comment>
<dbReference type="OrthoDB" id="2500381at2759"/>
<feature type="compositionally biased region" description="Polar residues" evidence="7">
    <location>
        <begin position="32"/>
        <end position="52"/>
    </location>
</feature>
<evidence type="ECO:0000256" key="7">
    <source>
        <dbReference type="SAM" id="MobiDB-lite"/>
    </source>
</evidence>
<feature type="compositionally biased region" description="Acidic residues" evidence="7">
    <location>
        <begin position="94"/>
        <end position="132"/>
    </location>
</feature>
<dbReference type="EMBL" id="AMWN01000001">
    <property type="protein sequence ID" value="EXJ95079.1"/>
    <property type="molecule type" value="Genomic_DNA"/>
</dbReference>
<dbReference type="GO" id="GO:0071821">
    <property type="term" value="C:FANCM-MHF complex"/>
    <property type="evidence" value="ECO:0007669"/>
    <property type="project" value="TreeGrafter"/>
</dbReference>
<dbReference type="PANTHER" id="PTHR28680:SF1">
    <property type="entry name" value="CENTROMERE PROTEIN X"/>
    <property type="match status" value="1"/>
</dbReference>
<keyword evidence="4" id="KW-0238">DNA-binding</keyword>
<dbReference type="AlphaFoldDB" id="W9ZKP4"/>
<dbReference type="PANTHER" id="PTHR28680">
    <property type="entry name" value="CENTROMERE PROTEIN X"/>
    <property type="match status" value="1"/>
</dbReference>
<feature type="compositionally biased region" description="Low complexity" evidence="7">
    <location>
        <begin position="133"/>
        <end position="142"/>
    </location>
</feature>
<comment type="caution">
    <text evidence="8">The sequence shown here is derived from an EMBL/GenBank/DDBJ whole genome shotgun (WGS) entry which is preliminary data.</text>
</comment>
<evidence type="ECO:0000256" key="5">
    <source>
        <dbReference type="ARBA" id="ARBA00023204"/>
    </source>
</evidence>
<dbReference type="GO" id="GO:0003677">
    <property type="term" value="F:DNA binding"/>
    <property type="evidence" value="ECO:0007669"/>
    <property type="project" value="UniProtKB-KW"/>
</dbReference>
<dbReference type="GO" id="GO:0046982">
    <property type="term" value="F:protein heterodimerization activity"/>
    <property type="evidence" value="ECO:0007669"/>
    <property type="project" value="InterPro"/>
</dbReference>
<dbReference type="Proteomes" id="UP000019484">
    <property type="component" value="Unassembled WGS sequence"/>
</dbReference>
<keyword evidence="9" id="KW-1185">Reference proteome</keyword>